<dbReference type="NCBIfam" id="TIGR02866">
    <property type="entry name" value="CoxB"/>
    <property type="match status" value="1"/>
</dbReference>
<keyword evidence="10 16" id="KW-0408">Iron</keyword>
<keyword evidence="12 18" id="KW-0472">Membrane</keyword>
<evidence type="ECO:0000256" key="8">
    <source>
        <dbReference type="ARBA" id="ARBA00022982"/>
    </source>
</evidence>
<feature type="domain" description="Cytochrome c" evidence="20">
    <location>
        <begin position="281"/>
        <end position="374"/>
    </location>
</feature>
<evidence type="ECO:0000256" key="6">
    <source>
        <dbReference type="ARBA" id="ARBA00022692"/>
    </source>
</evidence>
<dbReference type="AlphaFoldDB" id="A0A1H3DUC0"/>
<dbReference type="InterPro" id="IPR008972">
    <property type="entry name" value="Cupredoxin"/>
</dbReference>
<dbReference type="GO" id="GO:0042773">
    <property type="term" value="P:ATP synthesis coupled electron transport"/>
    <property type="evidence" value="ECO:0007669"/>
    <property type="project" value="TreeGrafter"/>
</dbReference>
<dbReference type="GO" id="GO:0020037">
    <property type="term" value="F:heme binding"/>
    <property type="evidence" value="ECO:0007669"/>
    <property type="project" value="InterPro"/>
</dbReference>
<keyword evidence="4 16" id="KW-0349">Heme</keyword>
<gene>
    <name evidence="21" type="ORF">SAMN05444336_108123</name>
</gene>
<evidence type="ECO:0000256" key="16">
    <source>
        <dbReference type="PROSITE-ProRule" id="PRU00433"/>
    </source>
</evidence>
<dbReference type="GO" id="GO:0016020">
    <property type="term" value="C:membrane"/>
    <property type="evidence" value="ECO:0007669"/>
    <property type="project" value="UniProtKB-SubCell"/>
</dbReference>
<dbReference type="Pfam" id="PF00116">
    <property type="entry name" value="COX2"/>
    <property type="match status" value="1"/>
</dbReference>
<evidence type="ECO:0000313" key="21">
    <source>
        <dbReference type="EMBL" id="SDX69209.1"/>
    </source>
</evidence>
<dbReference type="Proteomes" id="UP000199118">
    <property type="component" value="Unassembled WGS sequence"/>
</dbReference>
<sequence length="374" mass="40198">MAGRRPGPRSKKAEIEIARGQETRRAGGRPRREPIDGDRKLDRLAPIALILPAAGLVASCDGPQSALVPRARQAVEVAALFEWMAWGAVAIWAAVMLAAILAVLRPAMRGGSRRADRLIIFGGVVFPTVVLAVLLAAGLRLLPDWGDSPARLRVEVGGEQFWWRVAYARDDLAVPVRTANEIHLPAGEPVEFVLSARDVIHSFWIPSLAGKMDMIPGRVNRLLVEDPQPGVYRGVCAEFCGTGHALMAFTVVVHPPESFEAWLAAEARPAAPEALREGPPDAAAEGRRLFLDHGCGACHPVRGLVEAGDVGPDLTHFAARATLGAGLAPISRETVADWLRDPQALKPGARMPGYGALMSEAELETLADWLLELR</sequence>
<dbReference type="PROSITE" id="PS00078">
    <property type="entry name" value="COX2"/>
    <property type="match status" value="1"/>
</dbReference>
<dbReference type="InterPro" id="IPR001505">
    <property type="entry name" value="Copper_CuA"/>
</dbReference>
<evidence type="ECO:0000256" key="13">
    <source>
        <dbReference type="ARBA" id="ARBA00024688"/>
    </source>
</evidence>
<comment type="catalytic activity">
    <reaction evidence="15">
        <text>4 Fe(II)-[cytochrome c] + O2 + 8 H(+)(in) = 4 Fe(III)-[cytochrome c] + 2 H2O + 4 H(+)(out)</text>
        <dbReference type="Rhea" id="RHEA:11436"/>
        <dbReference type="Rhea" id="RHEA-COMP:10350"/>
        <dbReference type="Rhea" id="RHEA-COMP:14399"/>
        <dbReference type="ChEBI" id="CHEBI:15377"/>
        <dbReference type="ChEBI" id="CHEBI:15378"/>
        <dbReference type="ChEBI" id="CHEBI:15379"/>
        <dbReference type="ChEBI" id="CHEBI:29033"/>
        <dbReference type="ChEBI" id="CHEBI:29034"/>
        <dbReference type="EC" id="7.1.1.9"/>
    </reaction>
</comment>
<evidence type="ECO:0000256" key="1">
    <source>
        <dbReference type="ARBA" id="ARBA00004141"/>
    </source>
</evidence>
<dbReference type="PROSITE" id="PS51007">
    <property type="entry name" value="CYTC"/>
    <property type="match status" value="1"/>
</dbReference>
<comment type="subcellular location">
    <subcellularLocation>
        <location evidence="1">Membrane</location>
        <topology evidence="1">Multi-pass membrane protein</topology>
    </subcellularLocation>
</comment>
<dbReference type="PROSITE" id="PS50857">
    <property type="entry name" value="COX2_CUA"/>
    <property type="match status" value="1"/>
</dbReference>
<proteinExistence type="inferred from homology"/>
<keyword evidence="11" id="KW-0186">Copper</keyword>
<dbReference type="RefSeq" id="WP_245710640.1">
    <property type="nucleotide sequence ID" value="NZ_FNMZ01000008.1"/>
</dbReference>
<name>A0A1H3DUC0_9RHOB</name>
<dbReference type="Pfam" id="PF00034">
    <property type="entry name" value="Cytochrom_C"/>
    <property type="match status" value="1"/>
</dbReference>
<evidence type="ECO:0000256" key="11">
    <source>
        <dbReference type="ARBA" id="ARBA00023008"/>
    </source>
</evidence>
<keyword evidence="8" id="KW-0249">Electron transport</keyword>
<evidence type="ECO:0000256" key="3">
    <source>
        <dbReference type="ARBA" id="ARBA00022448"/>
    </source>
</evidence>
<dbReference type="CDD" id="cd04213">
    <property type="entry name" value="CuRO_CcO_Caa3_II"/>
    <property type="match status" value="1"/>
</dbReference>
<feature type="transmembrane region" description="Helical" evidence="18">
    <location>
        <begin position="118"/>
        <end position="142"/>
    </location>
</feature>
<evidence type="ECO:0000259" key="19">
    <source>
        <dbReference type="PROSITE" id="PS50857"/>
    </source>
</evidence>
<dbReference type="InterPro" id="IPR045187">
    <property type="entry name" value="CcO_II"/>
</dbReference>
<dbReference type="GO" id="GO:0016491">
    <property type="term" value="F:oxidoreductase activity"/>
    <property type="evidence" value="ECO:0007669"/>
    <property type="project" value="InterPro"/>
</dbReference>
<evidence type="ECO:0000256" key="7">
    <source>
        <dbReference type="ARBA" id="ARBA00022723"/>
    </source>
</evidence>
<dbReference type="STRING" id="356660.SAMN05444336_108123"/>
<feature type="compositionally biased region" description="Basic and acidic residues" evidence="17">
    <location>
        <begin position="11"/>
        <end position="36"/>
    </location>
</feature>
<feature type="transmembrane region" description="Helical" evidence="18">
    <location>
        <begin position="83"/>
        <end position="106"/>
    </location>
</feature>
<comment type="function">
    <text evidence="13">Subunits I and II form the functional core of the enzyme complex. Electrons originating in cytochrome c are transferred via heme a and Cu(A) to the binuclear center formed by heme a3 and Cu(B).</text>
</comment>
<comment type="similarity">
    <text evidence="2">Belongs to the cytochrome c oxidase subunit 2 family.</text>
</comment>
<evidence type="ECO:0000256" key="2">
    <source>
        <dbReference type="ARBA" id="ARBA00007866"/>
    </source>
</evidence>
<evidence type="ECO:0000256" key="9">
    <source>
        <dbReference type="ARBA" id="ARBA00022989"/>
    </source>
</evidence>
<evidence type="ECO:0000313" key="22">
    <source>
        <dbReference type="Proteomes" id="UP000199118"/>
    </source>
</evidence>
<keyword evidence="7 16" id="KW-0479">Metal-binding</keyword>
<evidence type="ECO:0000256" key="17">
    <source>
        <dbReference type="SAM" id="MobiDB-lite"/>
    </source>
</evidence>
<dbReference type="PANTHER" id="PTHR22888:SF9">
    <property type="entry name" value="CYTOCHROME C OXIDASE SUBUNIT 2"/>
    <property type="match status" value="1"/>
</dbReference>
<keyword evidence="9 18" id="KW-1133">Transmembrane helix</keyword>
<dbReference type="GO" id="GO:0005507">
    <property type="term" value="F:copper ion binding"/>
    <property type="evidence" value="ECO:0007669"/>
    <property type="project" value="InterPro"/>
</dbReference>
<accession>A0A1H3DUC0</accession>
<evidence type="ECO:0000256" key="14">
    <source>
        <dbReference type="ARBA" id="ARBA00031399"/>
    </source>
</evidence>
<dbReference type="EMBL" id="FNMZ01000008">
    <property type="protein sequence ID" value="SDX69209.1"/>
    <property type="molecule type" value="Genomic_DNA"/>
</dbReference>
<evidence type="ECO:0000259" key="20">
    <source>
        <dbReference type="PROSITE" id="PS51007"/>
    </source>
</evidence>
<evidence type="ECO:0000256" key="12">
    <source>
        <dbReference type="ARBA" id="ARBA00023136"/>
    </source>
</evidence>
<dbReference type="InterPro" id="IPR014222">
    <property type="entry name" value="Cyt_c_oxidase_su2"/>
</dbReference>
<organism evidence="21 22">
    <name type="scientific">Albimonas donghaensis</name>
    <dbReference type="NCBI Taxonomy" id="356660"/>
    <lineage>
        <taxon>Bacteria</taxon>
        <taxon>Pseudomonadati</taxon>
        <taxon>Pseudomonadota</taxon>
        <taxon>Alphaproteobacteria</taxon>
        <taxon>Rhodobacterales</taxon>
        <taxon>Paracoccaceae</taxon>
        <taxon>Albimonas</taxon>
    </lineage>
</organism>
<evidence type="ECO:0000256" key="4">
    <source>
        <dbReference type="ARBA" id="ARBA00022617"/>
    </source>
</evidence>
<dbReference type="InterPro" id="IPR036909">
    <property type="entry name" value="Cyt_c-like_dom_sf"/>
</dbReference>
<dbReference type="SUPFAM" id="SSF49503">
    <property type="entry name" value="Cupredoxins"/>
    <property type="match status" value="1"/>
</dbReference>
<evidence type="ECO:0000256" key="5">
    <source>
        <dbReference type="ARBA" id="ARBA00022660"/>
    </source>
</evidence>
<feature type="compositionally biased region" description="Basic residues" evidence="17">
    <location>
        <begin position="1"/>
        <end position="10"/>
    </location>
</feature>
<dbReference type="GO" id="GO:0004129">
    <property type="term" value="F:cytochrome-c oxidase activity"/>
    <property type="evidence" value="ECO:0007669"/>
    <property type="project" value="UniProtKB-EC"/>
</dbReference>
<keyword evidence="22" id="KW-1185">Reference proteome</keyword>
<dbReference type="SUPFAM" id="SSF46626">
    <property type="entry name" value="Cytochrome c"/>
    <property type="match status" value="1"/>
</dbReference>
<dbReference type="InterPro" id="IPR034236">
    <property type="entry name" value="CuRO_CcO_Caa3_II"/>
</dbReference>
<dbReference type="InterPro" id="IPR009056">
    <property type="entry name" value="Cyt_c-like_dom"/>
</dbReference>
<keyword evidence="3" id="KW-0813">Transport</keyword>
<protein>
    <recommendedName>
        <fullName evidence="14">Cytochrome aa3 subunit 2</fullName>
    </recommendedName>
</protein>
<keyword evidence="5" id="KW-0679">Respiratory chain</keyword>
<evidence type="ECO:0000256" key="15">
    <source>
        <dbReference type="ARBA" id="ARBA00047816"/>
    </source>
</evidence>
<dbReference type="InterPro" id="IPR002429">
    <property type="entry name" value="CcO_II-like_C"/>
</dbReference>
<feature type="region of interest" description="Disordered" evidence="17">
    <location>
        <begin position="1"/>
        <end position="36"/>
    </location>
</feature>
<dbReference type="Gene3D" id="2.60.40.420">
    <property type="entry name" value="Cupredoxins - blue copper proteins"/>
    <property type="match status" value="1"/>
</dbReference>
<evidence type="ECO:0000256" key="10">
    <source>
        <dbReference type="ARBA" id="ARBA00023004"/>
    </source>
</evidence>
<evidence type="ECO:0000256" key="18">
    <source>
        <dbReference type="SAM" id="Phobius"/>
    </source>
</evidence>
<keyword evidence="6 18" id="KW-0812">Transmembrane</keyword>
<reference evidence="21 22" key="1">
    <citation type="submission" date="2016-10" db="EMBL/GenBank/DDBJ databases">
        <authorList>
            <person name="de Groot N.N."/>
        </authorList>
    </citation>
    <scope>NUCLEOTIDE SEQUENCE [LARGE SCALE GENOMIC DNA]</scope>
    <source>
        <strain evidence="21 22">DSM 17890</strain>
    </source>
</reference>
<feature type="domain" description="Cytochrome oxidase subunit II copper A binding" evidence="19">
    <location>
        <begin position="149"/>
        <end position="265"/>
    </location>
</feature>
<dbReference type="PANTHER" id="PTHR22888">
    <property type="entry name" value="CYTOCHROME C OXIDASE, SUBUNIT II"/>
    <property type="match status" value="1"/>
</dbReference>